<gene>
    <name evidence="1" type="ORF">SDC9_41691</name>
</gene>
<reference evidence="1" key="1">
    <citation type="submission" date="2019-08" db="EMBL/GenBank/DDBJ databases">
        <authorList>
            <person name="Kucharzyk K."/>
            <person name="Murdoch R.W."/>
            <person name="Higgins S."/>
            <person name="Loffler F."/>
        </authorList>
    </citation>
    <scope>NUCLEOTIDE SEQUENCE</scope>
</reference>
<dbReference type="PROSITE" id="PS51318">
    <property type="entry name" value="TAT"/>
    <property type="match status" value="1"/>
</dbReference>
<accession>A0A644VWC1</accession>
<name>A0A644VWC1_9ZZZZ</name>
<organism evidence="1">
    <name type="scientific">bioreactor metagenome</name>
    <dbReference type="NCBI Taxonomy" id="1076179"/>
    <lineage>
        <taxon>unclassified sequences</taxon>
        <taxon>metagenomes</taxon>
        <taxon>ecological metagenomes</taxon>
    </lineage>
</organism>
<dbReference type="InterPro" id="IPR006311">
    <property type="entry name" value="TAT_signal"/>
</dbReference>
<dbReference type="AlphaFoldDB" id="A0A644VWC1"/>
<proteinExistence type="predicted"/>
<dbReference type="EMBL" id="VSSQ01000470">
    <property type="protein sequence ID" value="MPL95520.1"/>
    <property type="molecule type" value="Genomic_DNA"/>
</dbReference>
<evidence type="ECO:0008006" key="2">
    <source>
        <dbReference type="Google" id="ProtNLM"/>
    </source>
</evidence>
<comment type="caution">
    <text evidence="1">The sequence shown here is derived from an EMBL/GenBank/DDBJ whole genome shotgun (WGS) entry which is preliminary data.</text>
</comment>
<evidence type="ECO:0000313" key="1">
    <source>
        <dbReference type="EMBL" id="MPL95520.1"/>
    </source>
</evidence>
<protein>
    <recommendedName>
        <fullName evidence="2">SH3b domain-containing protein</fullName>
    </recommendedName>
</protein>
<dbReference type="Gene3D" id="2.30.30.40">
    <property type="entry name" value="SH3 Domains"/>
    <property type="match status" value="1"/>
</dbReference>
<sequence>MFTRRKFIVCLAALGVLFAAAAAASAEVDPVFVRITGSSVNIRDEGSRSGRVIGRFSGGETAVVLREEQGADTFPWSLVISRVPLPDGPVVEGWVYGQYVEPLPQGEWFGNTCGAQSLAFDAFFLATTETFGRTAEEAVRKLGKPLSRNDREIPGRHDPSYKVTFTELSYPGLELSYFSTKDNRALIGARVTQGDYVLGKAVRLDASPRQVFLELGPPRFQNGTVFGWTDEAEYASLEVTFSGGKVLLVDFSVEPD</sequence>